<dbReference type="InterPro" id="IPR001155">
    <property type="entry name" value="OxRdtase_FMN_N"/>
</dbReference>
<proteinExistence type="predicted"/>
<dbReference type="EMBL" id="LWID01000001">
    <property type="protein sequence ID" value="MDG6895545.1"/>
    <property type="molecule type" value="Genomic_DNA"/>
</dbReference>
<organism evidence="4 5">
    <name type="scientific">Volucribacter amazonae</name>
    <dbReference type="NCBI Taxonomy" id="256731"/>
    <lineage>
        <taxon>Bacteria</taxon>
        <taxon>Pseudomonadati</taxon>
        <taxon>Pseudomonadota</taxon>
        <taxon>Gammaproteobacteria</taxon>
        <taxon>Pasteurellales</taxon>
        <taxon>Pasteurellaceae</taxon>
        <taxon>Volucribacter</taxon>
    </lineage>
</organism>
<gene>
    <name evidence="4" type="ORF">A6A20_07900</name>
</gene>
<evidence type="ECO:0000313" key="5">
    <source>
        <dbReference type="Proteomes" id="UP001155500"/>
    </source>
</evidence>
<dbReference type="GO" id="GO:0010181">
    <property type="term" value="F:FMN binding"/>
    <property type="evidence" value="ECO:0007669"/>
    <property type="project" value="InterPro"/>
</dbReference>
<dbReference type="Gene3D" id="3.20.20.70">
    <property type="entry name" value="Aldolase class I"/>
    <property type="match status" value="1"/>
</dbReference>
<dbReference type="CDD" id="cd04733">
    <property type="entry name" value="OYE_like_2_FMN"/>
    <property type="match status" value="1"/>
</dbReference>
<dbReference type="SUPFAM" id="SSF51395">
    <property type="entry name" value="FMN-linked oxidoreductases"/>
    <property type="match status" value="1"/>
</dbReference>
<dbReference type="Pfam" id="PF00724">
    <property type="entry name" value="Oxidored_FMN"/>
    <property type="match status" value="1"/>
</dbReference>
<feature type="domain" description="NADH:flavin oxidoreductase/NADH oxidase N-terminal" evidence="3">
    <location>
        <begin position="5"/>
        <end position="341"/>
    </location>
</feature>
<dbReference type="PANTHER" id="PTHR43656:SF2">
    <property type="entry name" value="BINDING OXIDOREDUCTASE, PUTATIVE (AFU_ORTHOLOGUE AFUA_2G08260)-RELATED"/>
    <property type="match status" value="1"/>
</dbReference>
<reference evidence="4" key="1">
    <citation type="submission" date="2016-03" db="EMBL/GenBank/DDBJ databases">
        <title>Co-evolution between Pasteurellaceae and their hosts.</title>
        <authorList>
            <person name="Hansen M.J."/>
            <person name="Bojesen A.M."/>
            <person name="Planet P."/>
        </authorList>
    </citation>
    <scope>NUCLEOTIDE SEQUENCE</scope>
    <source>
        <strain evidence="4">146/S8/89</strain>
    </source>
</reference>
<evidence type="ECO:0000256" key="1">
    <source>
        <dbReference type="ARBA" id="ARBA00022630"/>
    </source>
</evidence>
<dbReference type="AlphaFoldDB" id="A0A9X4SIE5"/>
<dbReference type="GO" id="GO:0016491">
    <property type="term" value="F:oxidoreductase activity"/>
    <property type="evidence" value="ECO:0007669"/>
    <property type="project" value="UniProtKB-KW"/>
</dbReference>
<accession>A0A9X4SIE5</accession>
<evidence type="ECO:0000256" key="2">
    <source>
        <dbReference type="ARBA" id="ARBA00023002"/>
    </source>
</evidence>
<sequence>MTNPLFQPVTLPNGVVLPNRLVKSAMAENMAGAGQLPDEKIFHLYQRFAQGGVGLMITGNVMVDDNGVSTAGDVVLMADTPLAPFEQWAKTAQQQGGKIIMQINHPGRQAMAGLGKHTYAPSAIGVNLGKYSKQFVQPQAMNEQEIQQTIQRFAETAKRAEQAGFDGVQIHAAHGYLISQFLSPLANQREDKWGGSLANRARFLLEVVDAVRAVVSPQFIVAIKLNSADFQRGGFSQQDAQQVIAALNHKAIDFVELSGGNYESPSLLGEKSQDEHTLAREAYFLEFAKDIQKTAQMPLMTTGGIRRQAVAEQVLAAGMALVGMATALALNPNLPQQWQQGNAIDGERIEIHWQDKMLRSTAIMMIVQRQLLRLATGKSAGSKLNPIWTLILSKWRQEKKKKRYQQWLATR</sequence>
<dbReference type="RefSeq" id="WP_279572924.1">
    <property type="nucleotide sequence ID" value="NZ_LWID01000001.1"/>
</dbReference>
<dbReference type="InterPro" id="IPR051799">
    <property type="entry name" value="NADH_flavin_oxidoreductase"/>
</dbReference>
<keyword evidence="5" id="KW-1185">Reference proteome</keyword>
<evidence type="ECO:0000259" key="3">
    <source>
        <dbReference type="Pfam" id="PF00724"/>
    </source>
</evidence>
<comment type="caution">
    <text evidence="4">The sequence shown here is derived from an EMBL/GenBank/DDBJ whole genome shotgun (WGS) entry which is preliminary data.</text>
</comment>
<name>A0A9X4SIE5_9PAST</name>
<protein>
    <submittedName>
        <fullName evidence="4">2,4-dienoyl-CoA reductase</fullName>
    </submittedName>
</protein>
<dbReference type="Proteomes" id="UP001155500">
    <property type="component" value="Unassembled WGS sequence"/>
</dbReference>
<dbReference type="InterPro" id="IPR013785">
    <property type="entry name" value="Aldolase_TIM"/>
</dbReference>
<evidence type="ECO:0000313" key="4">
    <source>
        <dbReference type="EMBL" id="MDG6895545.1"/>
    </source>
</evidence>
<keyword evidence="1" id="KW-0285">Flavoprotein</keyword>
<dbReference type="PANTHER" id="PTHR43656">
    <property type="entry name" value="BINDING OXIDOREDUCTASE, PUTATIVE (AFU_ORTHOLOGUE AFUA_2G08260)-RELATED"/>
    <property type="match status" value="1"/>
</dbReference>
<keyword evidence="2" id="KW-0560">Oxidoreductase</keyword>